<dbReference type="InterPro" id="IPR016187">
    <property type="entry name" value="CTDL_fold"/>
</dbReference>
<dbReference type="InterPro" id="IPR042095">
    <property type="entry name" value="SUMF_sf"/>
</dbReference>
<reference evidence="2" key="1">
    <citation type="submission" date="2018-05" db="EMBL/GenBank/DDBJ databases">
        <authorList>
            <person name="Lanie J.A."/>
            <person name="Ng W.-L."/>
            <person name="Kazmierczak K.M."/>
            <person name="Andrzejewski T.M."/>
            <person name="Davidsen T.M."/>
            <person name="Wayne K.J."/>
            <person name="Tettelin H."/>
            <person name="Glass J.I."/>
            <person name="Rusch D."/>
            <person name="Podicherti R."/>
            <person name="Tsui H.-C.T."/>
            <person name="Winkler M.E."/>
        </authorList>
    </citation>
    <scope>NUCLEOTIDE SEQUENCE</scope>
</reference>
<feature type="non-terminal residue" evidence="2">
    <location>
        <position position="167"/>
    </location>
</feature>
<dbReference type="SUPFAM" id="SSF56436">
    <property type="entry name" value="C-type lectin-like"/>
    <property type="match status" value="1"/>
</dbReference>
<dbReference type="GO" id="GO:0120147">
    <property type="term" value="F:formylglycine-generating oxidase activity"/>
    <property type="evidence" value="ECO:0007669"/>
    <property type="project" value="TreeGrafter"/>
</dbReference>
<dbReference type="InterPro" id="IPR005532">
    <property type="entry name" value="SUMF_dom"/>
</dbReference>
<dbReference type="AlphaFoldDB" id="A0A383ARC4"/>
<dbReference type="Pfam" id="PF03781">
    <property type="entry name" value="FGE-sulfatase"/>
    <property type="match status" value="1"/>
</dbReference>
<dbReference type="PANTHER" id="PTHR23150">
    <property type="entry name" value="SULFATASE MODIFYING FACTOR 1, 2"/>
    <property type="match status" value="1"/>
</dbReference>
<dbReference type="Gene3D" id="3.90.1580.10">
    <property type="entry name" value="paralog of FGE (formylglycine-generating enzyme)"/>
    <property type="match status" value="1"/>
</dbReference>
<dbReference type="PANTHER" id="PTHR23150:SF19">
    <property type="entry name" value="FORMYLGLYCINE-GENERATING ENZYME"/>
    <property type="match status" value="1"/>
</dbReference>
<dbReference type="InterPro" id="IPR051043">
    <property type="entry name" value="Sulfatase_Mod_Factor_Kinase"/>
</dbReference>
<organism evidence="2">
    <name type="scientific">marine metagenome</name>
    <dbReference type="NCBI Taxonomy" id="408172"/>
    <lineage>
        <taxon>unclassified sequences</taxon>
        <taxon>metagenomes</taxon>
        <taxon>ecological metagenomes</taxon>
    </lineage>
</organism>
<feature type="domain" description="Sulfatase-modifying factor enzyme-like" evidence="1">
    <location>
        <begin position="32"/>
        <end position="167"/>
    </location>
</feature>
<gene>
    <name evidence="2" type="ORF">METZ01_LOCUS463146</name>
</gene>
<dbReference type="EMBL" id="UINC01194280">
    <property type="protein sequence ID" value="SVE10292.1"/>
    <property type="molecule type" value="Genomic_DNA"/>
</dbReference>
<accession>A0A383ARC4</accession>
<evidence type="ECO:0000313" key="2">
    <source>
        <dbReference type="EMBL" id="SVE10292.1"/>
    </source>
</evidence>
<protein>
    <recommendedName>
        <fullName evidence="1">Sulfatase-modifying factor enzyme-like domain-containing protein</fullName>
    </recommendedName>
</protein>
<sequence>MYSLFTKKIRLCLILILLYIFNPLCLPAHSDNDMVLIPSGKLLVNTEHKNLEIFIDNFFMDRFEVTQSSFKKKMGTSLSFFSGDHRPVEKINWFEAMNYCRLIEKRLPTEWEWEWAARSGSTTKFYWGKGDPKTHSWFKKNSEKETHPVGLKSPNLFGLFDMMGNVW</sequence>
<evidence type="ECO:0000259" key="1">
    <source>
        <dbReference type="Pfam" id="PF03781"/>
    </source>
</evidence>
<name>A0A383ARC4_9ZZZZ</name>
<proteinExistence type="predicted"/>